<feature type="coiled-coil region" evidence="1">
    <location>
        <begin position="708"/>
        <end position="742"/>
    </location>
</feature>
<sequence length="1098" mass="123284">MILLKRRKVFRINYPEGKTMRIEHLHINGFGRLHNREIHLTQGVTVLYGRNEAGKSTTLQFIRSMLFGIPSRGNPLERYEPMQGGLHGGTLKIRDSNDGLWTIRRFASGAEGSGRNEKLNITVNHPNETTQELGQAEMERHLLGGISRSMFQQLFAVSLDELQELAALQSEEMSSFLFHAGMGGGGTIMRAERRLVQEAEKLYKPRGKLQEAAKVVQAIEKLERQMVESRSYLPRYNDNIVALRATESELEELEQQRKLTGEQLVMFRKAQEVRELWLKWSEAQLELQGLLLISAFPEEGATRFQAFEGEIRNAQGSVVRYERLLSELTIELAKNPPDEVLAAQGPALERLDRHRSSYENRRTERQRLEGELTALNEHLRRILRGIDVSWGPAELTSFSGTAADREAARKFAAAFASYDRRMEAEGATRQSLRSRLAAATASLQAAERALAREHATGAESFAQLAPRSAREVLQLWDELQQAAERWREAQLSEGPARGAGSDGLGAKRMAALYRRLLWAGAALTVLLPAALWLTGAPPASAVLAIGLLCAADLALWAGLRGARRPEASPPEHGGDVSAAAAEMLRLRGQLLSGAEPESVVPGRRTAAPGSSPDAGGLEASMRELRRLMEAWSAWRQRIERYAAERDACRTELETLAGQEKLLAEEMHRAEAAFTETAEQYEEWLRQRRLPEGLSPEGLPDIFAMVEQGNELLRQENKLSLRLKELEAECNVFEEELLALIYESGADLSDESGVAAAGFEIDPQEGKRVSALTLLSWLELRKRAWDDLKKDLIRRETMQSRLQDVDEELKESHRILGELREQRELLIQEGGASGGEDFLRRSAAVQRRSDLNKSIRQWELAMFGGWEEMRVAALLELLNHHDAEALQLERSLAEELMEQQEEGWNTLLEQRGKLLQEREYLKERCVEDSVIQQLEEQRAALRIVADKYAVAAITAELIGRTRRVYEQEKQPQVLLLASDYFSKLTEGEYKRVVMTLGHKELKAEHKDGGLLDSGLLSRGTAEQLYLAIRLALAETMSRQVSLPLLFDDLFVNFDESRLHAALGLLGELSISRQIVMMTCHKHVAEAAARMIPTAAVISV</sequence>
<feature type="coiled-coil region" evidence="1">
    <location>
        <begin position="236"/>
        <end position="263"/>
    </location>
</feature>
<dbReference type="Gene3D" id="3.40.50.300">
    <property type="entry name" value="P-loop containing nucleotide triphosphate hydrolases"/>
    <property type="match status" value="2"/>
</dbReference>
<organism evidence="4 5">
    <name type="scientific">Paenibacillus odorifer</name>
    <dbReference type="NCBI Taxonomy" id="189426"/>
    <lineage>
        <taxon>Bacteria</taxon>
        <taxon>Bacillati</taxon>
        <taxon>Bacillota</taxon>
        <taxon>Bacilli</taxon>
        <taxon>Bacillales</taxon>
        <taxon>Paenibacillaceae</taxon>
        <taxon>Paenibacillus</taxon>
    </lineage>
</organism>
<dbReference type="PANTHER" id="PTHR41259:SF1">
    <property type="entry name" value="DOUBLE-STRAND BREAK REPAIR RAD50 ATPASE, PUTATIVE-RELATED"/>
    <property type="match status" value="1"/>
</dbReference>
<dbReference type="InterPro" id="IPR038734">
    <property type="entry name" value="YhaN_AAA"/>
</dbReference>
<dbReference type="PANTHER" id="PTHR41259">
    <property type="entry name" value="DOUBLE-STRAND BREAK REPAIR RAD50 ATPASE, PUTATIVE-RELATED"/>
    <property type="match status" value="1"/>
</dbReference>
<feature type="region of interest" description="Disordered" evidence="2">
    <location>
        <begin position="594"/>
        <end position="617"/>
    </location>
</feature>
<keyword evidence="1" id="KW-0175">Coiled coil</keyword>
<dbReference type="Pfam" id="PF13514">
    <property type="entry name" value="AAA_27"/>
    <property type="match status" value="1"/>
</dbReference>
<gene>
    <name evidence="4" type="ORF">CD191_10465</name>
</gene>
<evidence type="ECO:0000313" key="4">
    <source>
        <dbReference type="EMBL" id="AWV33005.1"/>
    </source>
</evidence>
<dbReference type="AlphaFoldDB" id="A0AAD0KH01"/>
<dbReference type="SUPFAM" id="SSF52540">
    <property type="entry name" value="P-loop containing nucleoside triphosphate hydrolases"/>
    <property type="match status" value="1"/>
</dbReference>
<feature type="coiled-coil region" evidence="1">
    <location>
        <begin position="311"/>
        <end position="378"/>
    </location>
</feature>
<evidence type="ECO:0000256" key="2">
    <source>
        <dbReference type="SAM" id="MobiDB-lite"/>
    </source>
</evidence>
<dbReference type="InterPro" id="IPR027417">
    <property type="entry name" value="P-loop_NTPase"/>
</dbReference>
<name>A0AAD0KH01_9BACL</name>
<dbReference type="Proteomes" id="UP000249163">
    <property type="component" value="Chromosome"/>
</dbReference>
<feature type="domain" description="YhaN AAA" evidence="3">
    <location>
        <begin position="20"/>
        <end position="227"/>
    </location>
</feature>
<reference evidence="4 5" key="1">
    <citation type="submission" date="2017-06" db="EMBL/GenBank/DDBJ databases">
        <title>Complete genome sequence of Paenibacillus odorifer CBA7130.</title>
        <authorList>
            <person name="Nam Y.-D."/>
            <person name="Kang J."/>
            <person name="Chung W.-H."/>
        </authorList>
    </citation>
    <scope>NUCLEOTIDE SEQUENCE [LARGE SCALE GENOMIC DNA]</scope>
    <source>
        <strain evidence="4 5">CBA7130</strain>
    </source>
</reference>
<evidence type="ECO:0000259" key="3">
    <source>
        <dbReference type="Pfam" id="PF13514"/>
    </source>
</evidence>
<proteinExistence type="predicted"/>
<accession>A0AAD0KH01</accession>
<dbReference type="EMBL" id="CP021965">
    <property type="protein sequence ID" value="AWV33005.1"/>
    <property type="molecule type" value="Genomic_DNA"/>
</dbReference>
<protein>
    <submittedName>
        <fullName evidence="4">Chromosome segregation protein SMC</fullName>
    </submittedName>
</protein>
<evidence type="ECO:0000256" key="1">
    <source>
        <dbReference type="SAM" id="Coils"/>
    </source>
</evidence>
<evidence type="ECO:0000313" key="5">
    <source>
        <dbReference type="Proteomes" id="UP000249163"/>
    </source>
</evidence>